<reference evidence="1" key="1">
    <citation type="submission" date="2021-03" db="EMBL/GenBank/DDBJ databases">
        <title>Evolutionary priming and transition to the ectomycorrhizal habit in an iconic lineage of mushroom-forming fungi: is preadaptation a requirement?</title>
        <authorList>
            <consortium name="DOE Joint Genome Institute"/>
            <person name="Looney B.P."/>
            <person name="Miyauchi S."/>
            <person name="Morin E."/>
            <person name="Drula E."/>
            <person name="Courty P.E."/>
            <person name="Chicoki N."/>
            <person name="Fauchery L."/>
            <person name="Kohler A."/>
            <person name="Kuo A."/>
            <person name="LaButti K."/>
            <person name="Pangilinan J."/>
            <person name="Lipzen A."/>
            <person name="Riley R."/>
            <person name="Andreopoulos W."/>
            <person name="He G."/>
            <person name="Johnson J."/>
            <person name="Barry K.W."/>
            <person name="Grigoriev I.V."/>
            <person name="Nagy L."/>
            <person name="Hibbett D."/>
            <person name="Henrissat B."/>
            <person name="Matheny P.B."/>
            <person name="Labbe J."/>
            <person name="Martin A.F."/>
        </authorList>
    </citation>
    <scope>NUCLEOTIDE SEQUENCE</scope>
    <source>
        <strain evidence="1">BPL698</strain>
    </source>
</reference>
<proteinExistence type="predicted"/>
<comment type="caution">
    <text evidence="1">The sequence shown here is derived from an EMBL/GenBank/DDBJ whole genome shotgun (WGS) entry which is preliminary data.</text>
</comment>
<organism evidence="1 2">
    <name type="scientific">Russula earlei</name>
    <dbReference type="NCBI Taxonomy" id="71964"/>
    <lineage>
        <taxon>Eukaryota</taxon>
        <taxon>Fungi</taxon>
        <taxon>Dikarya</taxon>
        <taxon>Basidiomycota</taxon>
        <taxon>Agaricomycotina</taxon>
        <taxon>Agaricomycetes</taxon>
        <taxon>Russulales</taxon>
        <taxon>Russulaceae</taxon>
        <taxon>Russula</taxon>
    </lineage>
</organism>
<accession>A0ACC0U888</accession>
<evidence type="ECO:0000313" key="1">
    <source>
        <dbReference type="EMBL" id="KAI9507919.1"/>
    </source>
</evidence>
<gene>
    <name evidence="1" type="ORF">F5148DRAFT_46596</name>
</gene>
<sequence length="462" mass="52119">MLPDDILMEIYFLLVNLNYWRIGTGGWRTLVHVCQRWRNIVFTHPRGLNLQLVYKGIGPMSEMLHVWPVLPVVISRGSSVMYRSSIWGNIAAALKSEHHNRICEIDLSPIPASHWERLAAGMQKPFPHLTSLRIFAEGNTVTPLPDSFLGGSAPLLRQLELGNCPFPGIPTLLLSAHVLVRLSLWNIPHSGYFSPQDLVTALSGMPRLAILGLKFQSPRSRPDPASRPPLSLTRSVLPALAELLFKGVHEYLEDLLAPIEAPLLKKLNITFFMDLDFVVPQLHRLISRTEMFKTCHRASVYPSDRAIQFVIFGANPVSPEITLEIACRDSDWQLSSLAQICNSSLLLLSTLVRLDIVDPVLPSPQSHWKDDIETTQWLELLDPFTAAKDLRLSDQVARHVCRALEELAEVRVLPALRNIFLSLQPLDLVPKFVERFITARQLSGHPVAFYPWGDQGNYKKIF</sequence>
<keyword evidence="2" id="KW-1185">Reference proteome</keyword>
<evidence type="ECO:0000313" key="2">
    <source>
        <dbReference type="Proteomes" id="UP001207468"/>
    </source>
</evidence>
<dbReference type="EMBL" id="JAGFNK010000107">
    <property type="protein sequence ID" value="KAI9507919.1"/>
    <property type="molecule type" value="Genomic_DNA"/>
</dbReference>
<dbReference type="Proteomes" id="UP001207468">
    <property type="component" value="Unassembled WGS sequence"/>
</dbReference>
<protein>
    <submittedName>
        <fullName evidence="1">Uncharacterized protein</fullName>
    </submittedName>
</protein>
<name>A0ACC0U888_9AGAM</name>